<comment type="caution">
    <text evidence="2">The sequence shown here is derived from an EMBL/GenBank/DDBJ whole genome shotgun (WGS) entry which is preliminary data.</text>
</comment>
<reference evidence="2 3" key="1">
    <citation type="journal article" date="2012" name="Genome Biol.">
        <title>Genome and low-iron response of an oceanic diatom adapted to chronic iron limitation.</title>
        <authorList>
            <person name="Lommer M."/>
            <person name="Specht M."/>
            <person name="Roy A.S."/>
            <person name="Kraemer L."/>
            <person name="Andreson R."/>
            <person name="Gutowska M.A."/>
            <person name="Wolf J."/>
            <person name="Bergner S.V."/>
            <person name="Schilhabel M.B."/>
            <person name="Klostermeier U.C."/>
            <person name="Beiko R.G."/>
            <person name="Rosenstiel P."/>
            <person name="Hippler M."/>
            <person name="Laroche J."/>
        </authorList>
    </citation>
    <scope>NUCLEOTIDE SEQUENCE [LARGE SCALE GENOMIC DNA]</scope>
    <source>
        <strain evidence="2 3">CCMP1005</strain>
    </source>
</reference>
<dbReference type="Proteomes" id="UP000266841">
    <property type="component" value="Unassembled WGS sequence"/>
</dbReference>
<dbReference type="eggNOG" id="ENOG502QZBV">
    <property type="taxonomic scope" value="Eukaryota"/>
</dbReference>
<accession>K0R4F5</accession>
<feature type="region of interest" description="Disordered" evidence="1">
    <location>
        <begin position="204"/>
        <end position="228"/>
    </location>
</feature>
<evidence type="ECO:0000313" key="2">
    <source>
        <dbReference type="EMBL" id="EJK46539.1"/>
    </source>
</evidence>
<feature type="region of interest" description="Disordered" evidence="1">
    <location>
        <begin position="30"/>
        <end position="63"/>
    </location>
</feature>
<feature type="compositionally biased region" description="Acidic residues" evidence="1">
    <location>
        <begin position="34"/>
        <end position="46"/>
    </location>
</feature>
<dbReference type="AlphaFoldDB" id="K0R4F5"/>
<feature type="compositionally biased region" description="Low complexity" evidence="1">
    <location>
        <begin position="149"/>
        <end position="160"/>
    </location>
</feature>
<organism evidence="2 3">
    <name type="scientific">Thalassiosira oceanica</name>
    <name type="common">Marine diatom</name>
    <dbReference type="NCBI Taxonomy" id="159749"/>
    <lineage>
        <taxon>Eukaryota</taxon>
        <taxon>Sar</taxon>
        <taxon>Stramenopiles</taxon>
        <taxon>Ochrophyta</taxon>
        <taxon>Bacillariophyta</taxon>
        <taxon>Coscinodiscophyceae</taxon>
        <taxon>Thalassiosirophycidae</taxon>
        <taxon>Thalassiosirales</taxon>
        <taxon>Thalassiosiraceae</taxon>
        <taxon>Thalassiosira</taxon>
    </lineage>
</organism>
<feature type="compositionally biased region" description="Polar residues" evidence="1">
    <location>
        <begin position="210"/>
        <end position="221"/>
    </location>
</feature>
<feature type="region of interest" description="Disordered" evidence="1">
    <location>
        <begin position="124"/>
        <end position="180"/>
    </location>
</feature>
<sequence>MKWDPAVRFSTRCGSNYLVRQQLQKNNLAMGESVSEEDYSSEDDFFGDQRRPSGVESSGGSTHNFKAAGQAYLDGFDESKGERLQEGFSQGLCESFKISSFMGKALGSTCAWEVLVQKMSDGAGGTLSAPSDDNSPNDDGGQVKIFGPTTPTTSSTAKSTSYHRKEDSTQPPSSKSNVDNLSRAIQQFLLDEVVGASKETAEGYSGALQKLNTDVKLSTKSLPDGHRS</sequence>
<dbReference type="EMBL" id="AGNL01047694">
    <property type="protein sequence ID" value="EJK46539.1"/>
    <property type="molecule type" value="Genomic_DNA"/>
</dbReference>
<keyword evidence="3" id="KW-1185">Reference proteome</keyword>
<dbReference type="OMA" id="HRKEDST"/>
<name>K0R4F5_THAOC</name>
<feature type="compositionally biased region" description="Polar residues" evidence="1">
    <location>
        <begin position="169"/>
        <end position="180"/>
    </location>
</feature>
<evidence type="ECO:0000256" key="1">
    <source>
        <dbReference type="SAM" id="MobiDB-lite"/>
    </source>
</evidence>
<evidence type="ECO:0000313" key="3">
    <source>
        <dbReference type="Proteomes" id="UP000266841"/>
    </source>
</evidence>
<feature type="compositionally biased region" description="Low complexity" evidence="1">
    <location>
        <begin position="130"/>
        <end position="140"/>
    </location>
</feature>
<protein>
    <recommendedName>
        <fullName evidence="4">Essential protein Yae1 N-terminal domain-containing protein</fullName>
    </recommendedName>
</protein>
<gene>
    <name evidence="2" type="ORF">THAOC_34791</name>
</gene>
<evidence type="ECO:0008006" key="4">
    <source>
        <dbReference type="Google" id="ProtNLM"/>
    </source>
</evidence>
<proteinExistence type="predicted"/>